<dbReference type="GeneID" id="28961301"/>
<proteinExistence type="predicted"/>
<sequence>MSYHPRRIPASQQDQHHYSMYATIPANALTLQHQPPYGSNPRPRQQTQPQTPIQQGNTRVELVTATRCTACGIGLIPSESAHRFSNAFFCTTCPSPPTSTQVTLVAGIALPKYKTSVLSGCSACWKDFKKGQMIFRCTKCWDKTLCEKCWKKAKRHCKHVSSGEVVMMRVVDGDEDEDEDNDSDGNDNEDDDDGLEDVIAEIASIVT</sequence>
<feature type="region of interest" description="Disordered" evidence="1">
    <location>
        <begin position="31"/>
        <end position="56"/>
    </location>
</feature>
<dbReference type="RefSeq" id="XP_018250026.1">
    <property type="nucleotide sequence ID" value="XM_018400872.1"/>
</dbReference>
<dbReference type="OrthoDB" id="524326at2759"/>
<dbReference type="KEGG" id="fox:FOXG_20595"/>
<dbReference type="EMBL" id="DS231710">
    <property type="protein sequence ID" value="KNB11981.1"/>
    <property type="molecule type" value="Genomic_DNA"/>
</dbReference>
<evidence type="ECO:0000256" key="1">
    <source>
        <dbReference type="SAM" id="MobiDB-lite"/>
    </source>
</evidence>
<gene>
    <name evidence="2" type="ORF">FOXG_20595</name>
</gene>
<dbReference type="VEuPathDB" id="FungiDB:FOXG_20595"/>
<feature type="region of interest" description="Disordered" evidence="1">
    <location>
        <begin position="174"/>
        <end position="195"/>
    </location>
</feature>
<name>A0A0J9VME3_FUSO4</name>
<accession>A0A0J9VME3</accession>
<protein>
    <submittedName>
        <fullName evidence="2">Uncharacterized protein</fullName>
    </submittedName>
</protein>
<dbReference type="Proteomes" id="UP000009097">
    <property type="component" value="Unassembled WGS sequence"/>
</dbReference>
<evidence type="ECO:0000313" key="2">
    <source>
        <dbReference type="EMBL" id="KNB11981.1"/>
    </source>
</evidence>
<reference evidence="2" key="2">
    <citation type="journal article" date="2010" name="Nature">
        <title>Comparative genomics reveals mobile pathogenicity chromosomes in Fusarium.</title>
        <authorList>
            <person name="Ma L.J."/>
            <person name="van der Does H.C."/>
            <person name="Borkovich K.A."/>
            <person name="Coleman J.J."/>
            <person name="Daboussi M.J."/>
            <person name="Di Pietro A."/>
            <person name="Dufresne M."/>
            <person name="Freitag M."/>
            <person name="Grabherr M."/>
            <person name="Henrissat B."/>
            <person name="Houterman P.M."/>
            <person name="Kang S."/>
            <person name="Shim W.B."/>
            <person name="Woloshuk C."/>
            <person name="Xie X."/>
            <person name="Xu J.R."/>
            <person name="Antoniw J."/>
            <person name="Baker S.E."/>
            <person name="Bluhm B.H."/>
            <person name="Breakspear A."/>
            <person name="Brown D.W."/>
            <person name="Butchko R.A."/>
            <person name="Chapman S."/>
            <person name="Coulson R."/>
            <person name="Coutinho P.M."/>
            <person name="Danchin E.G."/>
            <person name="Diener A."/>
            <person name="Gale L.R."/>
            <person name="Gardiner D.M."/>
            <person name="Goff S."/>
            <person name="Hammond-Kosack K.E."/>
            <person name="Hilburn K."/>
            <person name="Hua-Van A."/>
            <person name="Jonkers W."/>
            <person name="Kazan K."/>
            <person name="Kodira C.D."/>
            <person name="Koehrsen M."/>
            <person name="Kumar L."/>
            <person name="Lee Y.H."/>
            <person name="Li L."/>
            <person name="Manners J.M."/>
            <person name="Miranda-Saavedra D."/>
            <person name="Mukherjee M."/>
            <person name="Park G."/>
            <person name="Park J."/>
            <person name="Park S.Y."/>
            <person name="Proctor R.H."/>
            <person name="Regev A."/>
            <person name="Ruiz-Roldan M.C."/>
            <person name="Sain D."/>
            <person name="Sakthikumar S."/>
            <person name="Sykes S."/>
            <person name="Schwartz D.C."/>
            <person name="Turgeon B.G."/>
            <person name="Wapinski I."/>
            <person name="Yoder O."/>
            <person name="Young S."/>
            <person name="Zeng Q."/>
            <person name="Zhou S."/>
            <person name="Galagan J."/>
            <person name="Cuomo C.A."/>
            <person name="Kistler H.C."/>
            <person name="Rep M."/>
        </authorList>
    </citation>
    <scope>NUCLEOTIDE SEQUENCE [LARGE SCALE GENOMIC DNA]</scope>
    <source>
        <strain evidence="2">4287</strain>
    </source>
</reference>
<evidence type="ECO:0000313" key="3">
    <source>
        <dbReference type="Proteomes" id="UP000009097"/>
    </source>
</evidence>
<organism evidence="2 3">
    <name type="scientific">Fusarium oxysporum f. sp. lycopersici (strain 4287 / CBS 123668 / FGSC 9935 / NRRL 34936)</name>
    <name type="common">Fusarium vascular wilt of tomato</name>
    <dbReference type="NCBI Taxonomy" id="426428"/>
    <lineage>
        <taxon>Eukaryota</taxon>
        <taxon>Fungi</taxon>
        <taxon>Dikarya</taxon>
        <taxon>Ascomycota</taxon>
        <taxon>Pezizomycotina</taxon>
        <taxon>Sordariomycetes</taxon>
        <taxon>Hypocreomycetidae</taxon>
        <taxon>Hypocreales</taxon>
        <taxon>Nectriaceae</taxon>
        <taxon>Fusarium</taxon>
        <taxon>Fusarium oxysporum species complex</taxon>
    </lineage>
</organism>
<feature type="compositionally biased region" description="Low complexity" evidence="1">
    <location>
        <begin position="41"/>
        <end position="55"/>
    </location>
</feature>
<dbReference type="AlphaFoldDB" id="A0A0J9VME3"/>
<reference evidence="2" key="1">
    <citation type="submission" date="2007-04" db="EMBL/GenBank/DDBJ databases">
        <authorList>
            <consortium name="The Broad Institute Genome Sequencing Platform"/>
            <person name="Birren B."/>
            <person name="Lander E."/>
            <person name="Galagan J."/>
            <person name="Nusbaum C."/>
            <person name="Devon K."/>
            <person name="Ma L.-J."/>
            <person name="Jaffe D."/>
            <person name="Butler J."/>
            <person name="Alvarez P."/>
            <person name="Gnerre S."/>
            <person name="Grabherr M."/>
            <person name="Kleber M."/>
            <person name="Mauceli E."/>
            <person name="Brockman W."/>
            <person name="MacCallum I.A."/>
            <person name="Young S."/>
            <person name="LaButti K."/>
            <person name="DeCaprio D."/>
            <person name="Crawford M."/>
            <person name="Koehrsen M."/>
            <person name="Engels R."/>
            <person name="Montgomery P."/>
            <person name="Pearson M."/>
            <person name="Howarth C."/>
            <person name="Larson L."/>
            <person name="White J."/>
            <person name="O'Leary S."/>
            <person name="Kodira C."/>
            <person name="Zeng Q."/>
            <person name="Yandava C."/>
            <person name="Alvarado L."/>
            <person name="Kistler C."/>
            <person name="Shim W.-B."/>
            <person name="Kang S."/>
            <person name="Woloshuk C."/>
        </authorList>
    </citation>
    <scope>NUCLEOTIDE SEQUENCE</scope>
    <source>
        <strain evidence="2">4287</strain>
    </source>
</reference>